<dbReference type="GO" id="GO:0003729">
    <property type="term" value="F:mRNA binding"/>
    <property type="evidence" value="ECO:0007669"/>
    <property type="project" value="TreeGrafter"/>
</dbReference>
<dbReference type="InterPro" id="IPR036877">
    <property type="entry name" value="SUI1_dom_sf"/>
</dbReference>
<dbReference type="InterPro" id="IPR001950">
    <property type="entry name" value="SUI1"/>
</dbReference>
<evidence type="ECO:0000313" key="5">
    <source>
        <dbReference type="EMBL" id="CAA0083662.1"/>
    </source>
</evidence>
<dbReference type="PANTHER" id="PTHR12789">
    <property type="entry name" value="DENSITY-REGULATED PROTEIN HOMOLOG"/>
    <property type="match status" value="1"/>
</dbReference>
<keyword evidence="3" id="KW-0648">Protein biosynthesis</keyword>
<keyword evidence="2" id="KW-0810">Translation regulation</keyword>
<dbReference type="GO" id="GO:0001731">
    <property type="term" value="P:formation of translation preinitiation complex"/>
    <property type="evidence" value="ECO:0007669"/>
    <property type="project" value="TreeGrafter"/>
</dbReference>
<accession>A0A5S9N1Y8</accession>
<evidence type="ECO:0000256" key="3">
    <source>
        <dbReference type="ARBA" id="ARBA00022917"/>
    </source>
</evidence>
<protein>
    <recommendedName>
        <fullName evidence="4">SUI1 domain-containing protein</fullName>
    </recommendedName>
</protein>
<dbReference type="Gene3D" id="3.30.780.10">
    <property type="entry name" value="SUI1-like domain"/>
    <property type="match status" value="1"/>
</dbReference>
<dbReference type="CDD" id="cd11567">
    <property type="entry name" value="YciH_like"/>
    <property type="match status" value="1"/>
</dbReference>
<evidence type="ECO:0000259" key="4">
    <source>
        <dbReference type="PROSITE" id="PS50296"/>
    </source>
</evidence>
<dbReference type="InterPro" id="IPR050318">
    <property type="entry name" value="DENR/SUI1_TIF"/>
</dbReference>
<reference evidence="5 6" key="1">
    <citation type="submission" date="2019-11" db="EMBL/GenBank/DDBJ databases">
        <authorList>
            <person name="Holert J."/>
        </authorList>
    </citation>
    <scope>NUCLEOTIDE SEQUENCE [LARGE SCALE GENOMIC DNA]</scope>
    <source>
        <strain evidence="5">BC5_2</strain>
    </source>
</reference>
<dbReference type="Pfam" id="PF01253">
    <property type="entry name" value="SUI1"/>
    <property type="match status" value="1"/>
</dbReference>
<dbReference type="AlphaFoldDB" id="A0A5S9N1Y8"/>
<sequence>MAKSSRLVFSTDSGRMCPTCGQPVHQGPCPASNAIVGDGKVRIQRETKGRKGAGVTLITGIPLPATELKTLHKTLKKKCGVGGAVKDGVLELQGDQRDAVLAALQGKGWDVKIAGG</sequence>
<proteinExistence type="inferred from homology"/>
<dbReference type="OrthoDB" id="9792915at2"/>
<dbReference type="Proteomes" id="UP000434580">
    <property type="component" value="Unassembled WGS sequence"/>
</dbReference>
<dbReference type="GO" id="GO:0003743">
    <property type="term" value="F:translation initiation factor activity"/>
    <property type="evidence" value="ECO:0007669"/>
    <property type="project" value="InterPro"/>
</dbReference>
<evidence type="ECO:0000256" key="1">
    <source>
        <dbReference type="ARBA" id="ARBA00005422"/>
    </source>
</evidence>
<dbReference type="InterPro" id="IPR005872">
    <property type="entry name" value="SUI1_arc_bac"/>
</dbReference>
<dbReference type="EMBL" id="CACSII010000001">
    <property type="protein sequence ID" value="CAA0083662.1"/>
    <property type="molecule type" value="Genomic_DNA"/>
</dbReference>
<dbReference type="GO" id="GO:0002188">
    <property type="term" value="P:translation reinitiation"/>
    <property type="evidence" value="ECO:0007669"/>
    <property type="project" value="TreeGrafter"/>
</dbReference>
<dbReference type="PIRSF" id="PIRSF037511">
    <property type="entry name" value="Transl_init_SUI1_pro"/>
    <property type="match status" value="1"/>
</dbReference>
<feature type="domain" description="SUI1" evidence="4">
    <location>
        <begin position="42"/>
        <end position="108"/>
    </location>
</feature>
<comment type="similarity">
    <text evidence="1">Belongs to the SUI1 family.</text>
</comment>
<gene>
    <name evidence="5" type="primary">yciH</name>
    <name evidence="5" type="ORF">DPBNPPHM_00618</name>
</gene>
<dbReference type="FunFam" id="3.30.780.10:FF:000002">
    <property type="entry name" value="Stress response translation initiation inhibitor"/>
    <property type="match status" value="1"/>
</dbReference>
<name>A0A5S9N1Y8_9GAMM</name>
<dbReference type="NCBIfam" id="NF005297">
    <property type="entry name" value="PRK06824.1"/>
    <property type="match status" value="1"/>
</dbReference>
<dbReference type="PANTHER" id="PTHR12789:SF0">
    <property type="entry name" value="DENSITY-REGULATED PROTEIN"/>
    <property type="match status" value="1"/>
</dbReference>
<evidence type="ECO:0000256" key="2">
    <source>
        <dbReference type="ARBA" id="ARBA00022845"/>
    </source>
</evidence>
<dbReference type="GO" id="GO:0006417">
    <property type="term" value="P:regulation of translation"/>
    <property type="evidence" value="ECO:0007669"/>
    <property type="project" value="UniProtKB-KW"/>
</dbReference>
<organism evidence="5 6">
    <name type="scientific">BD1-7 clade bacterium</name>
    <dbReference type="NCBI Taxonomy" id="2029982"/>
    <lineage>
        <taxon>Bacteria</taxon>
        <taxon>Pseudomonadati</taxon>
        <taxon>Pseudomonadota</taxon>
        <taxon>Gammaproteobacteria</taxon>
        <taxon>Cellvibrionales</taxon>
        <taxon>Spongiibacteraceae</taxon>
        <taxon>BD1-7 clade</taxon>
    </lineage>
</organism>
<dbReference type="SUPFAM" id="SSF55159">
    <property type="entry name" value="eIF1-like"/>
    <property type="match status" value="1"/>
</dbReference>
<dbReference type="PROSITE" id="PS50296">
    <property type="entry name" value="SUI1"/>
    <property type="match status" value="1"/>
</dbReference>
<evidence type="ECO:0000313" key="6">
    <source>
        <dbReference type="Proteomes" id="UP000434580"/>
    </source>
</evidence>